<dbReference type="SUPFAM" id="SSF55455">
    <property type="entry name" value="SRF-like"/>
    <property type="match status" value="1"/>
</dbReference>
<dbReference type="PANTHER" id="PTHR48019">
    <property type="entry name" value="SERUM RESPONSE FACTOR HOMOLOG"/>
    <property type="match status" value="1"/>
</dbReference>
<sequence length="318" mass="33714">MTSPSGHSATNGTAFNAQTHLTLASTSTLHTSPAGPPSRTQVSGLERLGMPEKFQSINQSSDGLHGPSQQGSASVAAPPPQPGKLKAHPHGKKTKGRVKIKMEFIDNKLRRYTTFSKRKAGLMKKAYELSTLTGTEVMLLVASETGHVYTFATRKLQPMIASEDGKKLIQTCLNSNLPNGCGGGGDPNGMDEPMEHRMNLGTGYDEEADGDDDEEYFDDDGDSSNGSPPPPAGSTNSSNNARFHNPAPSSSASLQQQQLVDSQPQFSQADYLNAAGVDYGMSPYSAVSGQDVLLNGYEVDTRNYASDGGGGIQDASRR</sequence>
<proteinExistence type="predicted"/>
<dbReference type="GO" id="GO:0000987">
    <property type="term" value="F:cis-regulatory region sequence-specific DNA binding"/>
    <property type="evidence" value="ECO:0007669"/>
    <property type="project" value="InterPro"/>
</dbReference>
<feature type="region of interest" description="Disordered" evidence="7">
    <location>
        <begin position="1"/>
        <end position="96"/>
    </location>
</feature>
<dbReference type="CDD" id="cd00266">
    <property type="entry name" value="MADS_SRF_like"/>
    <property type="match status" value="1"/>
</dbReference>
<evidence type="ECO:0000256" key="2">
    <source>
        <dbReference type="ARBA" id="ARBA00023015"/>
    </source>
</evidence>
<dbReference type="GO" id="GO:0045944">
    <property type="term" value="P:positive regulation of transcription by RNA polymerase II"/>
    <property type="evidence" value="ECO:0007669"/>
    <property type="project" value="InterPro"/>
</dbReference>
<dbReference type="Pfam" id="PF00319">
    <property type="entry name" value="SRF-TF"/>
    <property type="match status" value="1"/>
</dbReference>
<feature type="compositionally biased region" description="Polar residues" evidence="7">
    <location>
        <begin position="1"/>
        <end position="18"/>
    </location>
</feature>
<dbReference type="OrthoDB" id="2284405at2759"/>
<dbReference type="InterPro" id="IPR050142">
    <property type="entry name" value="MADS-box/MEF2_TF"/>
</dbReference>
<feature type="compositionally biased region" description="Acidic residues" evidence="7">
    <location>
        <begin position="204"/>
        <end position="222"/>
    </location>
</feature>
<dbReference type="AlphaFoldDB" id="A0A1W0XF29"/>
<dbReference type="EMBL" id="MTYJ01000001">
    <property type="protein sequence ID" value="OQV26086.1"/>
    <property type="molecule type" value="Genomic_DNA"/>
</dbReference>
<dbReference type="GO" id="GO:0005634">
    <property type="term" value="C:nucleus"/>
    <property type="evidence" value="ECO:0007669"/>
    <property type="project" value="UniProtKB-SubCell"/>
</dbReference>
<keyword evidence="2" id="KW-0805">Transcription regulation</keyword>
<feature type="compositionally biased region" description="Low complexity" evidence="7">
    <location>
        <begin position="19"/>
        <end position="32"/>
    </location>
</feature>
<name>A0A1W0XF29_HYPEX</name>
<gene>
    <name evidence="9" type="ORF">BV898_00213</name>
</gene>
<feature type="region of interest" description="Disordered" evidence="7">
    <location>
        <begin position="183"/>
        <end position="265"/>
    </location>
</feature>
<protein>
    <recommendedName>
        <fullName evidence="6">Serum response factor homolog</fullName>
    </recommendedName>
</protein>
<evidence type="ECO:0000256" key="7">
    <source>
        <dbReference type="SAM" id="MobiDB-lite"/>
    </source>
</evidence>
<dbReference type="SMART" id="SM00432">
    <property type="entry name" value="MADS"/>
    <property type="match status" value="1"/>
</dbReference>
<dbReference type="GO" id="GO:0000981">
    <property type="term" value="F:DNA-binding transcription factor activity, RNA polymerase II-specific"/>
    <property type="evidence" value="ECO:0007669"/>
    <property type="project" value="InterPro"/>
</dbReference>
<dbReference type="Proteomes" id="UP000192578">
    <property type="component" value="Unassembled WGS sequence"/>
</dbReference>
<evidence type="ECO:0000256" key="3">
    <source>
        <dbReference type="ARBA" id="ARBA00023125"/>
    </source>
</evidence>
<evidence type="ECO:0000256" key="4">
    <source>
        <dbReference type="ARBA" id="ARBA00023163"/>
    </source>
</evidence>
<keyword evidence="5" id="KW-0539">Nucleus</keyword>
<dbReference type="GO" id="GO:0046983">
    <property type="term" value="F:protein dimerization activity"/>
    <property type="evidence" value="ECO:0007669"/>
    <property type="project" value="InterPro"/>
</dbReference>
<evidence type="ECO:0000256" key="6">
    <source>
        <dbReference type="ARBA" id="ARBA00069746"/>
    </source>
</evidence>
<feature type="domain" description="MADS-box" evidence="8">
    <location>
        <begin position="95"/>
        <end position="155"/>
    </location>
</feature>
<comment type="caution">
    <text evidence="9">The sequence shown here is derived from an EMBL/GenBank/DDBJ whole genome shotgun (WGS) entry which is preliminary data.</text>
</comment>
<organism evidence="9 10">
    <name type="scientific">Hypsibius exemplaris</name>
    <name type="common">Freshwater tardigrade</name>
    <dbReference type="NCBI Taxonomy" id="2072580"/>
    <lineage>
        <taxon>Eukaryota</taxon>
        <taxon>Metazoa</taxon>
        <taxon>Ecdysozoa</taxon>
        <taxon>Tardigrada</taxon>
        <taxon>Eutardigrada</taxon>
        <taxon>Parachela</taxon>
        <taxon>Hypsibioidea</taxon>
        <taxon>Hypsibiidae</taxon>
        <taxon>Hypsibius</taxon>
    </lineage>
</organism>
<dbReference type="Gene3D" id="3.40.1810.10">
    <property type="entry name" value="Transcription factor, MADS-box"/>
    <property type="match status" value="1"/>
</dbReference>
<evidence type="ECO:0000313" key="10">
    <source>
        <dbReference type="Proteomes" id="UP000192578"/>
    </source>
</evidence>
<evidence type="ECO:0000256" key="5">
    <source>
        <dbReference type="ARBA" id="ARBA00023242"/>
    </source>
</evidence>
<feature type="compositionally biased region" description="Low complexity" evidence="7">
    <location>
        <begin position="247"/>
        <end position="265"/>
    </location>
</feature>
<accession>A0A1W0XF29</accession>
<keyword evidence="3" id="KW-0238">DNA-binding</keyword>
<dbReference type="InterPro" id="IPR002100">
    <property type="entry name" value="TF_MADSbox"/>
</dbReference>
<evidence type="ECO:0000256" key="1">
    <source>
        <dbReference type="ARBA" id="ARBA00004123"/>
    </source>
</evidence>
<keyword evidence="10" id="KW-1185">Reference proteome</keyword>
<keyword evidence="4" id="KW-0804">Transcription</keyword>
<dbReference type="InterPro" id="IPR033897">
    <property type="entry name" value="SRF-like_MADS-box"/>
</dbReference>
<dbReference type="PROSITE" id="PS00350">
    <property type="entry name" value="MADS_BOX_1"/>
    <property type="match status" value="1"/>
</dbReference>
<reference evidence="10" key="1">
    <citation type="submission" date="2017-01" db="EMBL/GenBank/DDBJ databases">
        <title>Comparative genomics of anhydrobiosis in the tardigrade Hypsibius dujardini.</title>
        <authorList>
            <person name="Yoshida Y."/>
            <person name="Koutsovoulos G."/>
            <person name="Laetsch D."/>
            <person name="Stevens L."/>
            <person name="Kumar S."/>
            <person name="Horikawa D."/>
            <person name="Ishino K."/>
            <person name="Komine S."/>
            <person name="Tomita M."/>
            <person name="Blaxter M."/>
            <person name="Arakawa K."/>
        </authorList>
    </citation>
    <scope>NUCLEOTIDE SEQUENCE [LARGE SCALE GENOMIC DNA]</scope>
    <source>
        <strain evidence="10">Z151</strain>
    </source>
</reference>
<comment type="subcellular location">
    <subcellularLocation>
        <location evidence="1">Nucleus</location>
    </subcellularLocation>
</comment>
<feature type="compositionally biased region" description="Basic residues" evidence="7">
    <location>
        <begin position="85"/>
        <end position="96"/>
    </location>
</feature>
<dbReference type="PROSITE" id="PS50066">
    <property type="entry name" value="MADS_BOX_2"/>
    <property type="match status" value="1"/>
</dbReference>
<feature type="compositionally biased region" description="Polar residues" evidence="7">
    <location>
        <begin position="55"/>
        <end position="73"/>
    </location>
</feature>
<evidence type="ECO:0000313" key="9">
    <source>
        <dbReference type="EMBL" id="OQV26086.1"/>
    </source>
</evidence>
<dbReference type="FunFam" id="3.40.1810.10:FF:000002">
    <property type="entry name" value="Serum response factor b"/>
    <property type="match status" value="1"/>
</dbReference>
<dbReference type="PRINTS" id="PR00404">
    <property type="entry name" value="MADSDOMAIN"/>
</dbReference>
<evidence type="ECO:0000259" key="8">
    <source>
        <dbReference type="PROSITE" id="PS50066"/>
    </source>
</evidence>
<dbReference type="InterPro" id="IPR036879">
    <property type="entry name" value="TF_MADSbox_sf"/>
</dbReference>